<name>A0A9W6FB08_9CHLO</name>
<evidence type="ECO:0000256" key="10">
    <source>
        <dbReference type="SAM" id="MobiDB-lite"/>
    </source>
</evidence>
<dbReference type="EMBL" id="BRXU01000060">
    <property type="protein sequence ID" value="GLC62236.1"/>
    <property type="molecule type" value="Genomic_DNA"/>
</dbReference>
<evidence type="ECO:0000256" key="7">
    <source>
        <dbReference type="ARBA" id="ARBA00023273"/>
    </source>
</evidence>
<comment type="caution">
    <text evidence="11">The sequence shown here is derived from an EMBL/GenBank/DDBJ whole genome shotgun (WGS) entry which is preliminary data.</text>
</comment>
<dbReference type="Gene3D" id="2.130.10.10">
    <property type="entry name" value="YVTN repeat-like/Quinoprotein amine dehydrogenase"/>
    <property type="match status" value="2"/>
</dbReference>
<evidence type="ECO:0000256" key="9">
    <source>
        <dbReference type="ARBA" id="ARBA00023662"/>
    </source>
</evidence>
<protein>
    <recommendedName>
        <fullName evidence="9">Cilia- and flagella-associated protein 43</fullName>
    </recommendedName>
</protein>
<dbReference type="InterPro" id="IPR015943">
    <property type="entry name" value="WD40/YVTN_repeat-like_dom_sf"/>
</dbReference>
<dbReference type="SMART" id="SM00320">
    <property type="entry name" value="WD40"/>
    <property type="match status" value="3"/>
</dbReference>
<dbReference type="Pfam" id="PF00400">
    <property type="entry name" value="WD40"/>
    <property type="match status" value="1"/>
</dbReference>
<comment type="similarity">
    <text evidence="8">Belongs to the CFAP43 family.</text>
</comment>
<dbReference type="SUPFAM" id="SSF50998">
    <property type="entry name" value="Quinoprotein alcohol dehydrogenase-like"/>
    <property type="match status" value="1"/>
</dbReference>
<evidence type="ECO:0000256" key="8">
    <source>
        <dbReference type="ARBA" id="ARBA00023605"/>
    </source>
</evidence>
<feature type="compositionally biased region" description="Gly residues" evidence="10">
    <location>
        <begin position="850"/>
        <end position="862"/>
    </location>
</feature>
<accession>A0A9W6FB08</accession>
<evidence type="ECO:0000256" key="6">
    <source>
        <dbReference type="ARBA" id="ARBA00023212"/>
    </source>
</evidence>
<evidence type="ECO:0000256" key="5">
    <source>
        <dbReference type="ARBA" id="ARBA00023054"/>
    </source>
</evidence>
<keyword evidence="5" id="KW-0175">Coiled coil</keyword>
<comment type="subcellular location">
    <subcellularLocation>
        <location evidence="1">Cytoplasm</location>
        <location evidence="1">Cytoskeleton</location>
        <location evidence="1">Cilium axoneme</location>
    </subcellularLocation>
</comment>
<evidence type="ECO:0000256" key="3">
    <source>
        <dbReference type="ARBA" id="ARBA00022574"/>
    </source>
</evidence>
<evidence type="ECO:0000313" key="11">
    <source>
        <dbReference type="EMBL" id="GLC62236.1"/>
    </source>
</evidence>
<keyword evidence="7" id="KW-0966">Cell projection</keyword>
<keyword evidence="6" id="KW-0206">Cytoskeleton</keyword>
<evidence type="ECO:0000313" key="12">
    <source>
        <dbReference type="Proteomes" id="UP001165080"/>
    </source>
</evidence>
<proteinExistence type="inferred from homology"/>
<evidence type="ECO:0000256" key="1">
    <source>
        <dbReference type="ARBA" id="ARBA00004430"/>
    </source>
</evidence>
<feature type="region of interest" description="Disordered" evidence="10">
    <location>
        <begin position="841"/>
        <end position="865"/>
    </location>
</feature>
<feature type="non-terminal residue" evidence="11">
    <location>
        <position position="987"/>
    </location>
</feature>
<organism evidence="11 12">
    <name type="scientific">Pleodorina starrii</name>
    <dbReference type="NCBI Taxonomy" id="330485"/>
    <lineage>
        <taxon>Eukaryota</taxon>
        <taxon>Viridiplantae</taxon>
        <taxon>Chlorophyta</taxon>
        <taxon>core chlorophytes</taxon>
        <taxon>Chlorophyceae</taxon>
        <taxon>CS clade</taxon>
        <taxon>Chlamydomonadales</taxon>
        <taxon>Volvocaceae</taxon>
        <taxon>Pleodorina</taxon>
    </lineage>
</organism>
<dbReference type="InterPro" id="IPR001680">
    <property type="entry name" value="WD40_rpt"/>
</dbReference>
<dbReference type="Proteomes" id="UP001165080">
    <property type="component" value="Unassembled WGS sequence"/>
</dbReference>
<dbReference type="PANTHER" id="PTHR14885:SF1">
    <property type="entry name" value="CILIA- AND FLAGELLA-ASSOCIATED PROTEIN 43"/>
    <property type="match status" value="1"/>
</dbReference>
<dbReference type="SUPFAM" id="SSF50978">
    <property type="entry name" value="WD40 repeat-like"/>
    <property type="match status" value="1"/>
</dbReference>
<keyword evidence="2" id="KW-0963">Cytoplasm</keyword>
<evidence type="ECO:0000256" key="4">
    <source>
        <dbReference type="ARBA" id="ARBA00022737"/>
    </source>
</evidence>
<dbReference type="GO" id="GO:0060271">
    <property type="term" value="P:cilium assembly"/>
    <property type="evidence" value="ECO:0007669"/>
    <property type="project" value="TreeGrafter"/>
</dbReference>
<dbReference type="AlphaFoldDB" id="A0A9W6FB08"/>
<sequence>MDVLAVTSSGYGGRVCFLDETNLCYASGHGVVIHDKETGMQRHIWTLPEGGGHPPPNLCPPTFATCPGGHLLAYVQQGGLQQQIQVVQQETLLPASTIKDGGVRHVEFAQLVFDAEGTRLVSLGGAPDNQLDVWDVDLKESLVRLLLPDNLTGLEPVFFPLNAGVLAVGGPDAVRLVWAESLGGARVVRQSDVELAVMVEGEQLNCMAWTPNGTLLLGTNAGRVLGVPGAAPPAIPATGWGDRPGGGHAAVLLHGPSEPAVRRPPPLPPAAAAVAPPAVSLLVGPAAVRCGVVSIVVTATHVLLVVGGDASTPAELQWLSPYSMQPVATSRLPLRMLVRAAVSPSYEQLAIAAADGSISVCASVCPIPGLGALSGGASRLTADGDAAGGAGGAGGEAASAPVMVSEQLSGVAAAAAARPSADHVRWQRRKTGEEEEGGGGAAANGDGAAGGRGRAVAVAAAAAERGPAAAVAVTAAVRVTEVARFHRGRVSACLWLTPTRLVTGGLDGTVRMWSYVPHDTDPPDSAPNPTPTSTPTWLAPGLQLDAMWNVGQPVTAMAALNPPAPAGGGGAEGPAAAAAGGGGAADGGTDFASKWAASTPRPPAFLIGTAGGVVQLVNADRVPGVMSEATDVAALNASLRSTWDVRVCGGPITAAAFSQDGRFCALACASESRVAFLRVMVLGHELSMRVLGFYPMREPRHLAWAPPEPGGIHPLLVVGSILGEVVVLGLPDSSALEDGPADGLLPRGSLLRASMRCQSHVTALSVYPLPATDSRGGGGHFWIISTHTDKSIRRYRMCTDQQKAAAAVSARASAVAASVAGSGGDAAAAAGNAAAAAAHASTTFRPPTGGSSGRAGGAGAGQNIGRAVSMAPGSQNFQTPEAEKPMELQLSANALSICILPVASGGIGPAGPVGGGAAVGGGGGGLYGSSPLRMAIGSSDGSVSVYSMPEIALQGRWLLHEMVAGGCTAVCLLGDRVLSAGGEGTVQ</sequence>
<feature type="region of interest" description="Disordered" evidence="10">
    <location>
        <begin position="420"/>
        <end position="450"/>
    </location>
</feature>
<feature type="compositionally biased region" description="Gly residues" evidence="10">
    <location>
        <begin position="438"/>
        <end position="450"/>
    </location>
</feature>
<evidence type="ECO:0000256" key="2">
    <source>
        <dbReference type="ARBA" id="ARBA00022490"/>
    </source>
</evidence>
<keyword evidence="4" id="KW-0677">Repeat</keyword>
<reference evidence="11 12" key="1">
    <citation type="journal article" date="2023" name="Commun. Biol.">
        <title>Reorganization of the ancestral sex-determining regions during the evolution of trioecy in Pleodorina starrii.</title>
        <authorList>
            <person name="Takahashi K."/>
            <person name="Suzuki S."/>
            <person name="Kawai-Toyooka H."/>
            <person name="Yamamoto K."/>
            <person name="Hamaji T."/>
            <person name="Ootsuki R."/>
            <person name="Yamaguchi H."/>
            <person name="Kawachi M."/>
            <person name="Higashiyama T."/>
            <person name="Nozaki H."/>
        </authorList>
    </citation>
    <scope>NUCLEOTIDE SEQUENCE [LARGE SCALE GENOMIC DNA]</scope>
    <source>
        <strain evidence="11 12">NIES-4479</strain>
    </source>
</reference>
<keyword evidence="12" id="KW-1185">Reference proteome</keyword>
<dbReference type="GO" id="GO:0005930">
    <property type="term" value="C:axoneme"/>
    <property type="evidence" value="ECO:0007669"/>
    <property type="project" value="UniProtKB-SubCell"/>
</dbReference>
<gene>
    <name evidence="11" type="primary">PLESTMB000414</name>
    <name evidence="11" type="ORF">PLESTB_001859500</name>
</gene>
<dbReference type="PANTHER" id="PTHR14885">
    <property type="entry name" value="CILIA- AND FLAGELLA-ASSOCIATED PROTEIN 43-RELATED"/>
    <property type="match status" value="1"/>
</dbReference>
<keyword evidence="3" id="KW-0853">WD repeat</keyword>
<dbReference type="InterPro" id="IPR036322">
    <property type="entry name" value="WD40_repeat_dom_sf"/>
</dbReference>
<dbReference type="InterPro" id="IPR011047">
    <property type="entry name" value="Quinoprotein_ADH-like_sf"/>
</dbReference>